<dbReference type="PANTHER" id="PTHR46135:SF3">
    <property type="entry name" value="NME_NM23 FAMILY MEMBER 8"/>
    <property type="match status" value="1"/>
</dbReference>
<evidence type="ECO:0000313" key="6">
    <source>
        <dbReference type="Proteomes" id="UP001153636"/>
    </source>
</evidence>
<feature type="compositionally biased region" description="Acidic residues" evidence="2">
    <location>
        <begin position="463"/>
        <end position="480"/>
    </location>
</feature>
<feature type="domain" description="DUF4746" evidence="4">
    <location>
        <begin position="292"/>
        <end position="458"/>
    </location>
</feature>
<feature type="domain" description="Thioredoxin" evidence="3">
    <location>
        <begin position="12"/>
        <end position="100"/>
    </location>
</feature>
<dbReference type="EMBL" id="OV651816">
    <property type="protein sequence ID" value="CAH1109673.1"/>
    <property type="molecule type" value="Genomic_DNA"/>
</dbReference>
<proteinExistence type="predicted"/>
<evidence type="ECO:0000256" key="1">
    <source>
        <dbReference type="SAM" id="Coils"/>
    </source>
</evidence>
<keyword evidence="1" id="KW-0175">Coiled coil</keyword>
<dbReference type="InterPro" id="IPR051766">
    <property type="entry name" value="TXND_domain-containing"/>
</dbReference>
<dbReference type="AlphaFoldDB" id="A0A9P0D084"/>
<dbReference type="PANTHER" id="PTHR46135">
    <property type="entry name" value="NME/NM23 FAMILY MEMBER 8"/>
    <property type="match status" value="1"/>
</dbReference>
<dbReference type="Gene3D" id="3.40.30.10">
    <property type="entry name" value="Glutaredoxin"/>
    <property type="match status" value="1"/>
</dbReference>
<feature type="coiled-coil region" evidence="1">
    <location>
        <begin position="143"/>
        <end position="170"/>
    </location>
</feature>
<gene>
    <name evidence="5" type="ORF">PSYICH_LOCUS10567</name>
</gene>
<protein>
    <recommendedName>
        <fullName evidence="7">Thioredoxin domain-containing protein 6</fullName>
    </recommendedName>
</protein>
<accession>A0A9P0D084</accession>
<dbReference type="Pfam" id="PF15928">
    <property type="entry name" value="DUF4746"/>
    <property type="match status" value="1"/>
</dbReference>
<feature type="region of interest" description="Disordered" evidence="2">
    <location>
        <begin position="456"/>
        <end position="480"/>
    </location>
</feature>
<evidence type="ECO:0000313" key="5">
    <source>
        <dbReference type="EMBL" id="CAH1109673.1"/>
    </source>
</evidence>
<dbReference type="PROSITE" id="PS00194">
    <property type="entry name" value="THIOREDOXIN_1"/>
    <property type="match status" value="1"/>
</dbReference>
<dbReference type="Proteomes" id="UP001153636">
    <property type="component" value="Chromosome 4"/>
</dbReference>
<dbReference type="InterPro" id="IPR036249">
    <property type="entry name" value="Thioredoxin-like_sf"/>
</dbReference>
<evidence type="ECO:0000259" key="3">
    <source>
        <dbReference type="Pfam" id="PF00085"/>
    </source>
</evidence>
<organism evidence="5 6">
    <name type="scientific">Psylliodes chrysocephalus</name>
    <dbReference type="NCBI Taxonomy" id="3402493"/>
    <lineage>
        <taxon>Eukaryota</taxon>
        <taxon>Metazoa</taxon>
        <taxon>Ecdysozoa</taxon>
        <taxon>Arthropoda</taxon>
        <taxon>Hexapoda</taxon>
        <taxon>Insecta</taxon>
        <taxon>Pterygota</taxon>
        <taxon>Neoptera</taxon>
        <taxon>Endopterygota</taxon>
        <taxon>Coleoptera</taxon>
        <taxon>Polyphaga</taxon>
        <taxon>Cucujiformia</taxon>
        <taxon>Chrysomeloidea</taxon>
        <taxon>Chrysomelidae</taxon>
        <taxon>Galerucinae</taxon>
        <taxon>Alticini</taxon>
        <taxon>Psylliodes</taxon>
    </lineage>
</organism>
<keyword evidence="6" id="KW-1185">Reference proteome</keyword>
<dbReference type="InterPro" id="IPR031827">
    <property type="entry name" value="DUF4746"/>
</dbReference>
<dbReference type="InterPro" id="IPR017937">
    <property type="entry name" value="Thioredoxin_CS"/>
</dbReference>
<evidence type="ECO:0008006" key="7">
    <source>
        <dbReference type="Google" id="ProtNLM"/>
    </source>
</evidence>
<dbReference type="Pfam" id="PF00085">
    <property type="entry name" value="Thioredoxin"/>
    <property type="match status" value="1"/>
</dbReference>
<evidence type="ECO:0000259" key="4">
    <source>
        <dbReference type="Pfam" id="PF15928"/>
    </source>
</evidence>
<name>A0A9P0D084_9CUCU</name>
<dbReference type="SUPFAM" id="SSF52833">
    <property type="entry name" value="Thioredoxin-like"/>
    <property type="match status" value="1"/>
</dbReference>
<evidence type="ECO:0000256" key="2">
    <source>
        <dbReference type="SAM" id="MobiDB-lite"/>
    </source>
</evidence>
<sequence length="480" mass="55168">MAKRGGQLHIDVSNDEEWEKLLLRDGLILVDVYSDWCGPCTGMAANLKKIKLEIGGDMLVLALAKCDNITALERFRFKSEPTWMFISKGQKTNLIFGANAPEITRVLIDEINKERRSMESGIDRPERTEITELHDIEVGRYQESQLAKKLAKEKEEAKKIKNIRDRKTNECKNILNNLSLGVILIFPCARDRYTDCINDFLKEASCTAVAQEKVSIDVDMLEEMFYFYEDERPPFDEPSLNNLLSNKSVVVAVKGLHGADTSDWDLLLRRIVYGRDTLGPPGDRFSFYQKMQTEIEDEETGEVEILTGVWVPRQAYVRATMLRMFFPKYAQDLEIPDPGPLPPHYAMVFETDKIKSALTIISKWPKQILHYGFFTKEDPEDTELVAKSVQRLEMPAYRDKRTYEEKLVFAVSKKKSELILDLIQLGPLYMSTTTDDGTRDTDLFFADDYADSLPDEEKIYLEKEEEEEEEGDETEEPPTA</sequence>
<dbReference type="OrthoDB" id="10263751at2759"/>
<reference evidence="5" key="1">
    <citation type="submission" date="2022-01" db="EMBL/GenBank/DDBJ databases">
        <authorList>
            <person name="King R."/>
        </authorList>
    </citation>
    <scope>NUCLEOTIDE SEQUENCE</scope>
</reference>
<dbReference type="InterPro" id="IPR013766">
    <property type="entry name" value="Thioredoxin_domain"/>
</dbReference>